<evidence type="ECO:0000313" key="3">
    <source>
        <dbReference type="Proteomes" id="UP001564760"/>
    </source>
</evidence>
<dbReference type="Gene3D" id="1.20.59.10">
    <property type="entry name" value="Chorismate mutase"/>
    <property type="match status" value="1"/>
</dbReference>
<evidence type="ECO:0000313" key="2">
    <source>
        <dbReference type="EMBL" id="MEY8017767.1"/>
    </source>
</evidence>
<name>A0ABV4C740_9MYCO</name>
<evidence type="ECO:0000259" key="1">
    <source>
        <dbReference type="PROSITE" id="PS51168"/>
    </source>
</evidence>
<proteinExistence type="predicted"/>
<organism evidence="2 3">
    <name type="scientific">Mycobacterium servetii</name>
    <dbReference type="NCBI Taxonomy" id="3237418"/>
    <lineage>
        <taxon>Bacteria</taxon>
        <taxon>Bacillati</taxon>
        <taxon>Actinomycetota</taxon>
        <taxon>Actinomycetes</taxon>
        <taxon>Mycobacteriales</taxon>
        <taxon>Mycobacteriaceae</taxon>
        <taxon>Mycobacterium</taxon>
    </lineage>
</organism>
<dbReference type="RefSeq" id="WP_369740099.1">
    <property type="nucleotide sequence ID" value="NZ_JBGEDP010000001.1"/>
</dbReference>
<dbReference type="InterPro" id="IPR002701">
    <property type="entry name" value="CM_II_prokaryot"/>
</dbReference>
<dbReference type="Pfam" id="PF01817">
    <property type="entry name" value="CM_2"/>
    <property type="match status" value="1"/>
</dbReference>
<dbReference type="Proteomes" id="UP001564760">
    <property type="component" value="Unassembled WGS sequence"/>
</dbReference>
<sequence>MSLAEVRSQIDQIDEHIVRLLATRQKLVKEAALYKTGYRWRSCGSRLRLRR</sequence>
<keyword evidence="2" id="KW-0413">Isomerase</keyword>
<protein>
    <submittedName>
        <fullName evidence="2">Chorismate mutase</fullName>
        <ecNumber evidence="2">5.4.99.5</ecNumber>
    </submittedName>
</protein>
<gene>
    <name evidence="2" type="ORF">AB8998_23720</name>
</gene>
<dbReference type="InterPro" id="IPR036979">
    <property type="entry name" value="CM_dom_sf"/>
</dbReference>
<reference evidence="2 3" key="1">
    <citation type="submission" date="2024-08" db="EMBL/GenBank/DDBJ databases">
        <title>Mycobacterium servetensis sp. nov., a novel rapid-growing mycobacterial species recovered from a human patient in Zaragoza, Spain.</title>
        <authorList>
            <person name="Tristancho-Baro A.I."/>
            <person name="Buenestado-Serrano S."/>
            <person name="Garcia De Viedma D."/>
            <person name="Milagro-Beamonte A."/>
            <person name="Burillo N."/>
            <person name="Sanz S."/>
            <person name="Lopez-Calleja A.I."/>
            <person name="Penas-Utrilla D."/>
            <person name="Guardingo M."/>
            <person name="Garcia M.J."/>
            <person name="Vinuelas-Bayon J."/>
        </authorList>
    </citation>
    <scope>NUCLEOTIDE SEQUENCE [LARGE SCALE GENOMIC DNA]</scope>
    <source>
        <strain evidence="3">HUMS_12744610</strain>
    </source>
</reference>
<dbReference type="InterPro" id="IPR036263">
    <property type="entry name" value="Chorismate_II_sf"/>
</dbReference>
<dbReference type="EC" id="5.4.99.5" evidence="2"/>
<feature type="domain" description="Chorismate mutase" evidence="1">
    <location>
        <begin position="1"/>
        <end position="51"/>
    </location>
</feature>
<dbReference type="PROSITE" id="PS51168">
    <property type="entry name" value="CHORISMATE_MUT_2"/>
    <property type="match status" value="1"/>
</dbReference>
<comment type="caution">
    <text evidence="2">The sequence shown here is derived from an EMBL/GenBank/DDBJ whole genome shotgun (WGS) entry which is preliminary data.</text>
</comment>
<dbReference type="EMBL" id="JBGEDP010000001">
    <property type="protein sequence ID" value="MEY8017767.1"/>
    <property type="molecule type" value="Genomic_DNA"/>
</dbReference>
<accession>A0ABV4C740</accession>
<dbReference type="SUPFAM" id="SSF48600">
    <property type="entry name" value="Chorismate mutase II"/>
    <property type="match status" value="1"/>
</dbReference>
<keyword evidence="3" id="KW-1185">Reference proteome</keyword>
<dbReference type="GO" id="GO:0004106">
    <property type="term" value="F:chorismate mutase activity"/>
    <property type="evidence" value="ECO:0007669"/>
    <property type="project" value="UniProtKB-EC"/>
</dbReference>